<dbReference type="GO" id="GO:0004499">
    <property type="term" value="F:N,N-dimethylaniline monooxygenase activity"/>
    <property type="evidence" value="ECO:0007669"/>
    <property type="project" value="InterPro"/>
</dbReference>
<evidence type="ECO:0000313" key="6">
    <source>
        <dbReference type="Proteomes" id="UP000054166"/>
    </source>
</evidence>
<evidence type="ECO:0000256" key="3">
    <source>
        <dbReference type="ARBA" id="ARBA00022827"/>
    </source>
</evidence>
<dbReference type="InParanoid" id="A0A0C3FQM0"/>
<dbReference type="EMBL" id="KN832996">
    <property type="protein sequence ID" value="KIM82009.1"/>
    <property type="molecule type" value="Genomic_DNA"/>
</dbReference>
<keyword evidence="6" id="KW-1185">Reference proteome</keyword>
<keyword evidence="2" id="KW-0285">Flavoprotein</keyword>
<sequence>MAKSVGIIGSGAAGLVTAHTLLCDGFDVTVLTRDSSPGGVWSKDRIYPDLLINNVHGEYRFSALPMPERPDFKATGGRLSGEDMRQYMENYADSFLSKNIRYNVEVINIRRISPDVSQTDTSRWVVTVSNTIDNTNSRTQELTFDKIVLCTGGCSQASMPKELSPAAASNGAFDGMVIHSSEFGPRLQDFLAATAPDSKENPRDVVVIGGGKSAMDIASYLTNQGRRVSMVFETTDMFLASPTPLPSFIRKSRLLSVMSPHIDLRSRLEHFLHTSWLGSKIVHGFWDILAWSCFLSLSIPKKSPLRRTYPFFWGIRINDEGAGRTNGFYDLVNKGKINLVAPARAVSFGTNQKSVVLNDGRILKTDAIVLATGFRSSWDNIFDQATKNDLGLGKHAPMETAESKNYQWSYTSLKDPPPAQPENQQWASSLYRGLVPAKNILHKDFAVNGAIFATNNGFMFETSAHWISSYFLGDKFLRVPSSPEEAFLSTEREAAFLRKRHPDMVLWTNESYSGAIKFFNWPQHIDELLDDMGLPCSRSGGSWLTWPFKVMDLREIFSLGLEREAKRAALRDD</sequence>
<dbReference type="GO" id="GO:0050661">
    <property type="term" value="F:NADP binding"/>
    <property type="evidence" value="ECO:0007669"/>
    <property type="project" value="InterPro"/>
</dbReference>
<comment type="similarity">
    <text evidence="1">Belongs to the FMO family.</text>
</comment>
<dbReference type="Pfam" id="PF00743">
    <property type="entry name" value="FMO-like"/>
    <property type="match status" value="1"/>
</dbReference>
<evidence type="ECO:0000256" key="1">
    <source>
        <dbReference type="ARBA" id="ARBA00009183"/>
    </source>
</evidence>
<dbReference type="AlphaFoldDB" id="A0A0C3FQM0"/>
<name>A0A0C3FQM0_PILCF</name>
<dbReference type="STRING" id="765440.A0A0C3FQM0"/>
<dbReference type="Gene3D" id="3.50.50.60">
    <property type="entry name" value="FAD/NAD(P)-binding domain"/>
    <property type="match status" value="2"/>
</dbReference>
<dbReference type="GO" id="GO:0050660">
    <property type="term" value="F:flavin adenine dinucleotide binding"/>
    <property type="evidence" value="ECO:0007669"/>
    <property type="project" value="InterPro"/>
</dbReference>
<accession>A0A0C3FQM0</accession>
<dbReference type="PANTHER" id="PTHR23023">
    <property type="entry name" value="DIMETHYLANILINE MONOOXYGENASE"/>
    <property type="match status" value="1"/>
</dbReference>
<organism evidence="5 6">
    <name type="scientific">Piloderma croceum (strain F 1598)</name>
    <dbReference type="NCBI Taxonomy" id="765440"/>
    <lineage>
        <taxon>Eukaryota</taxon>
        <taxon>Fungi</taxon>
        <taxon>Dikarya</taxon>
        <taxon>Basidiomycota</taxon>
        <taxon>Agaricomycotina</taxon>
        <taxon>Agaricomycetes</taxon>
        <taxon>Agaricomycetidae</taxon>
        <taxon>Atheliales</taxon>
        <taxon>Atheliaceae</taxon>
        <taxon>Piloderma</taxon>
    </lineage>
</organism>
<evidence type="ECO:0000256" key="2">
    <source>
        <dbReference type="ARBA" id="ARBA00022630"/>
    </source>
</evidence>
<dbReference type="Proteomes" id="UP000054166">
    <property type="component" value="Unassembled WGS sequence"/>
</dbReference>
<evidence type="ECO:0000313" key="5">
    <source>
        <dbReference type="EMBL" id="KIM82009.1"/>
    </source>
</evidence>
<keyword evidence="3" id="KW-0274">FAD</keyword>
<keyword evidence="4" id="KW-0560">Oxidoreductase</keyword>
<proteinExistence type="inferred from homology"/>
<dbReference type="HOGENOM" id="CLU_035533_0_0_1"/>
<evidence type="ECO:0008006" key="7">
    <source>
        <dbReference type="Google" id="ProtNLM"/>
    </source>
</evidence>
<protein>
    <recommendedName>
        <fullName evidence="7">FAD/NAD(P)-binding domain-containing protein</fullName>
    </recommendedName>
</protein>
<dbReference type="OrthoDB" id="2915840at2759"/>
<reference evidence="6" key="2">
    <citation type="submission" date="2015-01" db="EMBL/GenBank/DDBJ databases">
        <title>Evolutionary Origins and Diversification of the Mycorrhizal Mutualists.</title>
        <authorList>
            <consortium name="DOE Joint Genome Institute"/>
            <consortium name="Mycorrhizal Genomics Consortium"/>
            <person name="Kohler A."/>
            <person name="Kuo A."/>
            <person name="Nagy L.G."/>
            <person name="Floudas D."/>
            <person name="Copeland A."/>
            <person name="Barry K.W."/>
            <person name="Cichocki N."/>
            <person name="Veneault-Fourrey C."/>
            <person name="LaButti K."/>
            <person name="Lindquist E.A."/>
            <person name="Lipzen A."/>
            <person name="Lundell T."/>
            <person name="Morin E."/>
            <person name="Murat C."/>
            <person name="Riley R."/>
            <person name="Ohm R."/>
            <person name="Sun H."/>
            <person name="Tunlid A."/>
            <person name="Henrissat B."/>
            <person name="Grigoriev I.V."/>
            <person name="Hibbett D.S."/>
            <person name="Martin F."/>
        </authorList>
    </citation>
    <scope>NUCLEOTIDE SEQUENCE [LARGE SCALE GENOMIC DNA]</scope>
    <source>
        <strain evidence="6">F 1598</strain>
    </source>
</reference>
<dbReference type="InterPro" id="IPR020946">
    <property type="entry name" value="Flavin_mOase-like"/>
</dbReference>
<gene>
    <name evidence="5" type="ORF">PILCRDRAFT_97561</name>
</gene>
<evidence type="ECO:0000256" key="4">
    <source>
        <dbReference type="ARBA" id="ARBA00023002"/>
    </source>
</evidence>
<dbReference type="SUPFAM" id="SSF51905">
    <property type="entry name" value="FAD/NAD(P)-binding domain"/>
    <property type="match status" value="2"/>
</dbReference>
<dbReference type="InterPro" id="IPR036188">
    <property type="entry name" value="FAD/NAD-bd_sf"/>
</dbReference>
<dbReference type="InterPro" id="IPR050346">
    <property type="entry name" value="FMO-like"/>
</dbReference>
<reference evidence="5 6" key="1">
    <citation type="submission" date="2014-04" db="EMBL/GenBank/DDBJ databases">
        <authorList>
            <consortium name="DOE Joint Genome Institute"/>
            <person name="Kuo A."/>
            <person name="Tarkka M."/>
            <person name="Buscot F."/>
            <person name="Kohler A."/>
            <person name="Nagy L.G."/>
            <person name="Floudas D."/>
            <person name="Copeland A."/>
            <person name="Barry K.W."/>
            <person name="Cichocki N."/>
            <person name="Veneault-Fourrey C."/>
            <person name="LaButti K."/>
            <person name="Lindquist E.A."/>
            <person name="Lipzen A."/>
            <person name="Lundell T."/>
            <person name="Morin E."/>
            <person name="Murat C."/>
            <person name="Sun H."/>
            <person name="Tunlid A."/>
            <person name="Henrissat B."/>
            <person name="Grigoriev I.V."/>
            <person name="Hibbett D.S."/>
            <person name="Martin F."/>
            <person name="Nordberg H.P."/>
            <person name="Cantor M.N."/>
            <person name="Hua S.X."/>
        </authorList>
    </citation>
    <scope>NUCLEOTIDE SEQUENCE [LARGE SCALE GENOMIC DNA]</scope>
    <source>
        <strain evidence="5 6">F 1598</strain>
    </source>
</reference>
<dbReference type="PRINTS" id="PR00411">
    <property type="entry name" value="PNDRDTASEI"/>
</dbReference>